<dbReference type="AlphaFoldDB" id="A0A1N6Y1Z4"/>
<evidence type="ECO:0000313" key="2">
    <source>
        <dbReference type="Proteomes" id="UP000185924"/>
    </source>
</evidence>
<reference evidence="2" key="1">
    <citation type="submission" date="2017-01" db="EMBL/GenBank/DDBJ databases">
        <authorList>
            <person name="Varghese N."/>
            <person name="Submissions S."/>
        </authorList>
    </citation>
    <scope>NUCLEOTIDE SEQUENCE [LARGE SCALE GENOMIC DNA]</scope>
    <source>
        <strain evidence="2">DM9</strain>
    </source>
</reference>
<accession>A0A1N6Y1Z4</accession>
<dbReference type="STRING" id="1077936.SAMN05421545_2215"/>
<organism evidence="1 2">
    <name type="scientific">Pontibacter lucknowensis</name>
    <dbReference type="NCBI Taxonomy" id="1077936"/>
    <lineage>
        <taxon>Bacteria</taxon>
        <taxon>Pseudomonadati</taxon>
        <taxon>Bacteroidota</taxon>
        <taxon>Cytophagia</taxon>
        <taxon>Cytophagales</taxon>
        <taxon>Hymenobacteraceae</taxon>
        <taxon>Pontibacter</taxon>
    </lineage>
</organism>
<dbReference type="EMBL" id="FTNM01000003">
    <property type="protein sequence ID" value="SIR08662.1"/>
    <property type="molecule type" value="Genomic_DNA"/>
</dbReference>
<protein>
    <submittedName>
        <fullName evidence="1">Uncharacterized protein</fullName>
    </submittedName>
</protein>
<sequence>MTLALHLRCFYAKAGRDMRLRRPHLSLYMALLAQGCENPFLVKRKEVMLCARINSRVTYHRCMLELAAWGYIRYVPSYDPGSKSQVRIIYLGEKPVVLSLIDRLSETGVEGEQPCS</sequence>
<keyword evidence="2" id="KW-1185">Reference proteome</keyword>
<dbReference type="Proteomes" id="UP000185924">
    <property type="component" value="Unassembled WGS sequence"/>
</dbReference>
<proteinExistence type="predicted"/>
<gene>
    <name evidence="1" type="ORF">SAMN05421545_2215</name>
</gene>
<evidence type="ECO:0000313" key="1">
    <source>
        <dbReference type="EMBL" id="SIR08662.1"/>
    </source>
</evidence>
<name>A0A1N6Y1Z4_9BACT</name>